<gene>
    <name evidence="2" type="ORF">BECKMB1821H_GA0114242_104422</name>
    <name evidence="1" type="ORF">BECKMB1821I_GA0114274_104522</name>
</gene>
<organism evidence="1">
    <name type="scientific">Candidatus Kentrum sp. MB</name>
    <dbReference type="NCBI Taxonomy" id="2138164"/>
    <lineage>
        <taxon>Bacteria</taxon>
        <taxon>Pseudomonadati</taxon>
        <taxon>Pseudomonadota</taxon>
        <taxon>Gammaproteobacteria</taxon>
        <taxon>Candidatus Kentrum</taxon>
    </lineage>
</organism>
<evidence type="ECO:0000313" key="2">
    <source>
        <dbReference type="EMBL" id="VFK76165.1"/>
    </source>
</evidence>
<reference evidence="1" key="1">
    <citation type="submission" date="2019-02" db="EMBL/GenBank/DDBJ databases">
        <authorList>
            <person name="Gruber-Vodicka R. H."/>
            <person name="Seah K. B. B."/>
        </authorList>
    </citation>
    <scope>NUCLEOTIDE SEQUENCE</scope>
    <source>
        <strain evidence="2">BECK_BZ198</strain>
        <strain evidence="1">BECK_BZ199</strain>
    </source>
</reference>
<accession>A0A450XVV2</accession>
<sequence length="58" mass="6735">MSHAFACSIEYLGIDAVELPHTFGQIRIRRFHEQVVMVSHQVRDNIKDQACITQLKRP</sequence>
<name>A0A450XVV2_9GAMM</name>
<dbReference type="AlphaFoldDB" id="A0A450XVV2"/>
<protein>
    <submittedName>
        <fullName evidence="1">Uncharacterized protein</fullName>
    </submittedName>
</protein>
<evidence type="ECO:0000313" key="1">
    <source>
        <dbReference type="EMBL" id="VFK33431.1"/>
    </source>
</evidence>
<dbReference type="EMBL" id="CAADFQ010000045">
    <property type="protein sequence ID" value="VFK33431.1"/>
    <property type="molecule type" value="Genomic_DNA"/>
</dbReference>
<dbReference type="EMBL" id="CAADGH010000044">
    <property type="protein sequence ID" value="VFK76165.1"/>
    <property type="molecule type" value="Genomic_DNA"/>
</dbReference>
<proteinExistence type="predicted"/>